<dbReference type="Gene3D" id="3.80.10.10">
    <property type="entry name" value="Ribonuclease Inhibitor"/>
    <property type="match status" value="1"/>
</dbReference>
<dbReference type="InterPro" id="IPR050328">
    <property type="entry name" value="Dev_Immune_Receptor"/>
</dbReference>
<keyword evidence="5" id="KW-1185">Reference proteome</keyword>
<evidence type="ECO:0000256" key="1">
    <source>
        <dbReference type="ARBA" id="ARBA00022614"/>
    </source>
</evidence>
<dbReference type="Proteomes" id="UP000292052">
    <property type="component" value="Unassembled WGS sequence"/>
</dbReference>
<dbReference type="OrthoDB" id="676979at2759"/>
<dbReference type="EMBL" id="QDEB01000148">
    <property type="protein sequence ID" value="RZC43310.1"/>
    <property type="molecule type" value="Genomic_DNA"/>
</dbReference>
<accession>A0A482WDQ5</accession>
<reference evidence="4 5" key="1">
    <citation type="submission" date="2017-03" db="EMBL/GenBank/DDBJ databases">
        <title>Genome of the blue death feigning beetle - Asbolus verrucosus.</title>
        <authorList>
            <person name="Rider S.D."/>
        </authorList>
    </citation>
    <scope>NUCLEOTIDE SEQUENCE [LARGE SCALE GENOMIC DNA]</scope>
    <source>
        <strain evidence="4">Butters</strain>
        <tissue evidence="4">Head and leg muscle</tissue>
    </source>
</reference>
<evidence type="ECO:0000256" key="3">
    <source>
        <dbReference type="ARBA" id="ARBA00022737"/>
    </source>
</evidence>
<proteinExistence type="predicted"/>
<keyword evidence="1" id="KW-0433">Leucine-rich repeat</keyword>
<dbReference type="InterPro" id="IPR032675">
    <property type="entry name" value="LRR_dom_sf"/>
</dbReference>
<dbReference type="SMART" id="SM00369">
    <property type="entry name" value="LRR_TYP"/>
    <property type="match status" value="2"/>
</dbReference>
<protein>
    <submittedName>
        <fullName evidence="4">LRR 8 domain containing protein</fullName>
    </submittedName>
</protein>
<dbReference type="PROSITE" id="PS51450">
    <property type="entry name" value="LRR"/>
    <property type="match status" value="1"/>
</dbReference>
<dbReference type="PANTHER" id="PTHR24373:SF398">
    <property type="entry name" value="LEUCINE-RICH REPEAT-CONTAINING G-PROTEIN COUPLED RECEPTOR 6"/>
    <property type="match status" value="1"/>
</dbReference>
<evidence type="ECO:0000313" key="5">
    <source>
        <dbReference type="Proteomes" id="UP000292052"/>
    </source>
</evidence>
<dbReference type="AlphaFoldDB" id="A0A482WDQ5"/>
<dbReference type="InterPro" id="IPR003591">
    <property type="entry name" value="Leu-rich_rpt_typical-subtyp"/>
</dbReference>
<dbReference type="PANTHER" id="PTHR24373">
    <property type="entry name" value="SLIT RELATED LEUCINE-RICH REPEAT NEURONAL PROTEIN"/>
    <property type="match status" value="1"/>
</dbReference>
<dbReference type="GO" id="GO:0005615">
    <property type="term" value="C:extracellular space"/>
    <property type="evidence" value="ECO:0007669"/>
    <property type="project" value="TreeGrafter"/>
</dbReference>
<dbReference type="InterPro" id="IPR001611">
    <property type="entry name" value="Leu-rich_rpt"/>
</dbReference>
<comment type="caution">
    <text evidence="4">The sequence shown here is derived from an EMBL/GenBank/DDBJ whole genome shotgun (WGS) entry which is preliminary data.</text>
</comment>
<keyword evidence="2" id="KW-0732">Signal</keyword>
<dbReference type="GO" id="GO:0031012">
    <property type="term" value="C:extracellular matrix"/>
    <property type="evidence" value="ECO:0007669"/>
    <property type="project" value="TreeGrafter"/>
</dbReference>
<dbReference type="Pfam" id="PF13855">
    <property type="entry name" value="LRR_8"/>
    <property type="match status" value="1"/>
</dbReference>
<sequence>MLSQMITFFISQHDWYPNEVKIIAPGAFVNLSKLKGIRFSHNNLTKINITIFSKLTADTNFEIFKQSNSKYKKILFWKHAKSEEFENVYHTINELTDVTIYMLEDLTNLKMLNIGFNKISSLEPKSFAQTRTLHILVLQLPQSH</sequence>
<evidence type="ECO:0000256" key="2">
    <source>
        <dbReference type="ARBA" id="ARBA00022729"/>
    </source>
</evidence>
<gene>
    <name evidence="4" type="ORF">BDFB_008026</name>
</gene>
<keyword evidence="3" id="KW-0677">Repeat</keyword>
<name>A0A482WDQ5_ASBVE</name>
<organism evidence="4 5">
    <name type="scientific">Asbolus verrucosus</name>
    <name type="common">Desert ironclad beetle</name>
    <dbReference type="NCBI Taxonomy" id="1661398"/>
    <lineage>
        <taxon>Eukaryota</taxon>
        <taxon>Metazoa</taxon>
        <taxon>Ecdysozoa</taxon>
        <taxon>Arthropoda</taxon>
        <taxon>Hexapoda</taxon>
        <taxon>Insecta</taxon>
        <taxon>Pterygota</taxon>
        <taxon>Neoptera</taxon>
        <taxon>Endopterygota</taxon>
        <taxon>Coleoptera</taxon>
        <taxon>Polyphaga</taxon>
        <taxon>Cucujiformia</taxon>
        <taxon>Tenebrionidae</taxon>
        <taxon>Pimeliinae</taxon>
        <taxon>Asbolus</taxon>
    </lineage>
</organism>
<dbReference type="SUPFAM" id="SSF52058">
    <property type="entry name" value="L domain-like"/>
    <property type="match status" value="1"/>
</dbReference>
<evidence type="ECO:0000313" key="4">
    <source>
        <dbReference type="EMBL" id="RZC43310.1"/>
    </source>
</evidence>